<dbReference type="SUPFAM" id="SSF48452">
    <property type="entry name" value="TPR-like"/>
    <property type="match status" value="1"/>
</dbReference>
<organism evidence="7 8">
    <name type="scientific">Nicrophorus vespilloides</name>
    <name type="common">Boreal carrion beetle</name>
    <dbReference type="NCBI Taxonomy" id="110193"/>
    <lineage>
        <taxon>Eukaryota</taxon>
        <taxon>Metazoa</taxon>
        <taxon>Ecdysozoa</taxon>
        <taxon>Arthropoda</taxon>
        <taxon>Hexapoda</taxon>
        <taxon>Insecta</taxon>
        <taxon>Pterygota</taxon>
        <taxon>Neoptera</taxon>
        <taxon>Endopterygota</taxon>
        <taxon>Coleoptera</taxon>
        <taxon>Polyphaga</taxon>
        <taxon>Staphyliniformia</taxon>
        <taxon>Silphidae</taxon>
        <taxon>Nicrophorinae</taxon>
        <taxon>Nicrophorus</taxon>
    </lineage>
</organism>
<protein>
    <submittedName>
        <fullName evidence="8">Tetratricopeptide repeat protein 19 homolog, mitochondrial</fullName>
    </submittedName>
</protein>
<keyword evidence="6" id="KW-0496">Mitochondrion</keyword>
<dbReference type="InterPro" id="IPR011990">
    <property type="entry name" value="TPR-like_helical_dom_sf"/>
</dbReference>
<proteinExistence type="inferred from homology"/>
<dbReference type="Proteomes" id="UP000695000">
    <property type="component" value="Unplaced"/>
</dbReference>
<evidence type="ECO:0000256" key="2">
    <source>
        <dbReference type="ARBA" id="ARBA00008219"/>
    </source>
</evidence>
<dbReference type="Pfam" id="PF13424">
    <property type="entry name" value="TPR_12"/>
    <property type="match status" value="1"/>
</dbReference>
<accession>A0ABM1MES4</accession>
<keyword evidence="4" id="KW-0802">TPR repeat</keyword>
<name>A0ABM1MES4_NICVS</name>
<evidence type="ECO:0000256" key="1">
    <source>
        <dbReference type="ARBA" id="ARBA00004173"/>
    </source>
</evidence>
<comment type="subcellular location">
    <subcellularLocation>
        <location evidence="1">Mitochondrion</location>
    </subcellularLocation>
</comment>
<dbReference type="RefSeq" id="XP_017773074.1">
    <property type="nucleotide sequence ID" value="XM_017917585.1"/>
</dbReference>
<dbReference type="PANTHER" id="PTHR13143">
    <property type="entry name" value="TETRATRICOPEPTIDE REPEAT PROTEIN 19"/>
    <property type="match status" value="1"/>
</dbReference>
<dbReference type="PANTHER" id="PTHR13143:SF6">
    <property type="entry name" value="TETRATRICOPEPTIDE REPEAT PROTEIN 19, MITOCHONDRIAL"/>
    <property type="match status" value="1"/>
</dbReference>
<comment type="similarity">
    <text evidence="2">Belongs to the TTC19 family.</text>
</comment>
<dbReference type="Gene3D" id="1.25.40.10">
    <property type="entry name" value="Tetratricopeptide repeat domain"/>
    <property type="match status" value="2"/>
</dbReference>
<dbReference type="GeneID" id="108560143"/>
<sequence length="332" mass="37974">MFKNTIKVFFRYNKLNVIPLCVAKVKQVQIPQNLLPKPWLKQQIIFGLSILGWLGFEKDDAEKESELIMTIKRAILCNQREQFDKAEQMLHLALRLAQQQQNSQGVLYCYDLMANLAMDTHQLEKSEKLFVSVMQMLFAAGVKEDDLKMIHVSLKLARISHLLAQEEKAALGYKWCLEKIDSKRKASTDSKILYGIIQDWYAQFLLDHGKIEESKMHLQEAYNVCCDVQGKNTEQSMLLLNDLGITSWRAGDMAKAEEFLKDAVKTGKALEDKSHVGVVHANLGLIYLQSGMAEVAKKYCKQAWQIGNKNSNTESIEQANYCFDQIKEFLGK</sequence>
<gene>
    <name evidence="8" type="primary">LOC108560143</name>
</gene>
<keyword evidence="5" id="KW-0809">Transit peptide</keyword>
<evidence type="ECO:0000256" key="3">
    <source>
        <dbReference type="ARBA" id="ARBA00022737"/>
    </source>
</evidence>
<evidence type="ECO:0000313" key="8">
    <source>
        <dbReference type="RefSeq" id="XP_017773074.1"/>
    </source>
</evidence>
<evidence type="ECO:0000313" key="7">
    <source>
        <dbReference type="Proteomes" id="UP000695000"/>
    </source>
</evidence>
<evidence type="ECO:0000256" key="5">
    <source>
        <dbReference type="ARBA" id="ARBA00022946"/>
    </source>
</evidence>
<reference evidence="8" key="1">
    <citation type="submission" date="2025-08" db="UniProtKB">
        <authorList>
            <consortium name="RefSeq"/>
        </authorList>
    </citation>
    <scope>IDENTIFICATION</scope>
    <source>
        <tissue evidence="8">Whole Larva</tissue>
    </source>
</reference>
<keyword evidence="7" id="KW-1185">Reference proteome</keyword>
<keyword evidence="3" id="KW-0677">Repeat</keyword>
<evidence type="ECO:0000256" key="6">
    <source>
        <dbReference type="ARBA" id="ARBA00023128"/>
    </source>
</evidence>
<evidence type="ECO:0000256" key="4">
    <source>
        <dbReference type="ARBA" id="ARBA00022803"/>
    </source>
</evidence>
<dbReference type="InterPro" id="IPR040395">
    <property type="entry name" value="TTC19"/>
</dbReference>